<sequence>MSEKEKTQQLEKQLLEICSMFSEHHPQVVAVLFKRNKYSVPQTIDELINIPPETSYYDLVPQNNSNRGNQQYRINEQFRNQKQQYYGQQFHQLPRFKNITGYQQYALDHNKKNYQQYGDNPKNFNKNMINNNQIQSRNQNNNQPQTKNNNRVNNLGKSLESNTDEEIKEKKTEKKKIKFKPFKELTQEEIKQISNDEKFARELAKQEFLRQYPDYKLNLEENSGGGLWSSFMKKWKKKNTSSKEKKTNKKQKNTKNLYTKLPIDSDEEQEKSDPSSETSEGSDQNEKENDQEFVIIENENENEKEYRYGDNDEKEKKQPDIYQTFFDDEPDLGIEGAVELQEITFNYD</sequence>
<gene>
    <name evidence="2" type="ORF">M0812_12556</name>
</gene>
<protein>
    <recommendedName>
        <fullName evidence="4">CUE domain-containing protein</fullName>
    </recommendedName>
</protein>
<feature type="compositionally biased region" description="Low complexity" evidence="1">
    <location>
        <begin position="135"/>
        <end position="154"/>
    </location>
</feature>
<dbReference type="Proteomes" id="UP001146793">
    <property type="component" value="Unassembled WGS sequence"/>
</dbReference>
<feature type="compositionally biased region" description="Basic and acidic residues" evidence="1">
    <location>
        <begin position="301"/>
        <end position="319"/>
    </location>
</feature>
<dbReference type="EMBL" id="JANTQA010000026">
    <property type="protein sequence ID" value="KAJ3442805.1"/>
    <property type="molecule type" value="Genomic_DNA"/>
</dbReference>
<feature type="region of interest" description="Disordered" evidence="1">
    <location>
        <begin position="135"/>
        <end position="173"/>
    </location>
</feature>
<feature type="region of interest" description="Disordered" evidence="1">
    <location>
        <begin position="239"/>
        <end position="319"/>
    </location>
</feature>
<proteinExistence type="predicted"/>
<feature type="compositionally biased region" description="Basic residues" evidence="1">
    <location>
        <begin position="239"/>
        <end position="253"/>
    </location>
</feature>
<comment type="caution">
    <text evidence="2">The sequence shown here is derived from an EMBL/GenBank/DDBJ whole genome shotgun (WGS) entry which is preliminary data.</text>
</comment>
<accession>A0AAV7ZNC7</accession>
<evidence type="ECO:0008006" key="4">
    <source>
        <dbReference type="Google" id="ProtNLM"/>
    </source>
</evidence>
<organism evidence="2 3">
    <name type="scientific">Anaeramoeba flamelloides</name>
    <dbReference type="NCBI Taxonomy" id="1746091"/>
    <lineage>
        <taxon>Eukaryota</taxon>
        <taxon>Metamonada</taxon>
        <taxon>Anaeramoebidae</taxon>
        <taxon>Anaeramoeba</taxon>
    </lineage>
</organism>
<evidence type="ECO:0000313" key="3">
    <source>
        <dbReference type="Proteomes" id="UP001146793"/>
    </source>
</evidence>
<reference evidence="2" key="1">
    <citation type="submission" date="2022-08" db="EMBL/GenBank/DDBJ databases">
        <title>Novel sulphate-reducing endosymbionts in the free-living metamonad Anaeramoeba.</title>
        <authorList>
            <person name="Jerlstrom-Hultqvist J."/>
            <person name="Cepicka I."/>
            <person name="Gallot-Lavallee L."/>
            <person name="Salas-Leiva D."/>
            <person name="Curtis B.A."/>
            <person name="Zahonova K."/>
            <person name="Pipaliya S."/>
            <person name="Dacks J."/>
            <person name="Roger A.J."/>
        </authorList>
    </citation>
    <scope>NUCLEOTIDE SEQUENCE</scope>
    <source>
        <strain evidence="2">Busselton2</strain>
    </source>
</reference>
<evidence type="ECO:0000256" key="1">
    <source>
        <dbReference type="SAM" id="MobiDB-lite"/>
    </source>
</evidence>
<evidence type="ECO:0000313" key="2">
    <source>
        <dbReference type="EMBL" id="KAJ3442805.1"/>
    </source>
</evidence>
<dbReference type="AlphaFoldDB" id="A0AAV7ZNC7"/>
<name>A0AAV7ZNC7_9EUKA</name>